<keyword evidence="3" id="KW-1185">Reference proteome</keyword>
<proteinExistence type="predicted"/>
<dbReference type="AlphaFoldDB" id="A0A0L0NMD9"/>
<comment type="caution">
    <text evidence="2">The sequence shown here is derived from an EMBL/GenBank/DDBJ whole genome shotgun (WGS) entry which is preliminary data.</text>
</comment>
<evidence type="ECO:0000313" key="3">
    <source>
        <dbReference type="Proteomes" id="UP000036947"/>
    </source>
</evidence>
<dbReference type="Proteomes" id="UP000036947">
    <property type="component" value="Unassembled WGS sequence"/>
</dbReference>
<organism evidence="2 3">
    <name type="scientific">Tolypocladium ophioglossoides (strain CBS 100239)</name>
    <name type="common">Snaketongue truffleclub</name>
    <name type="synonym">Elaphocordyceps ophioglossoides</name>
    <dbReference type="NCBI Taxonomy" id="1163406"/>
    <lineage>
        <taxon>Eukaryota</taxon>
        <taxon>Fungi</taxon>
        <taxon>Dikarya</taxon>
        <taxon>Ascomycota</taxon>
        <taxon>Pezizomycotina</taxon>
        <taxon>Sordariomycetes</taxon>
        <taxon>Hypocreomycetidae</taxon>
        <taxon>Hypocreales</taxon>
        <taxon>Ophiocordycipitaceae</taxon>
        <taxon>Tolypocladium</taxon>
    </lineage>
</organism>
<accession>A0A0L0NMD9</accession>
<sequence>MAHIRKNVDGRQLQGDPRPARGAVQRLRCRHCEQQNMIGKPPIKPALYADENLTKTTGPEHQPQCHRASNGGWKMHKAWRVRHAVVLVRVGCSASIGELRGLCYALEH</sequence>
<evidence type="ECO:0000256" key="1">
    <source>
        <dbReference type="SAM" id="MobiDB-lite"/>
    </source>
</evidence>
<name>A0A0L0NMD9_TOLOC</name>
<reference evidence="2 3" key="1">
    <citation type="journal article" date="2015" name="BMC Genomics">
        <title>The genome of the truffle-parasite Tolypocladium ophioglossoides and the evolution of antifungal peptaibiotics.</title>
        <authorList>
            <person name="Quandt C.A."/>
            <person name="Bushley K.E."/>
            <person name="Spatafora J.W."/>
        </authorList>
    </citation>
    <scope>NUCLEOTIDE SEQUENCE [LARGE SCALE GENOMIC DNA]</scope>
    <source>
        <strain evidence="2 3">CBS 100239</strain>
    </source>
</reference>
<evidence type="ECO:0000313" key="2">
    <source>
        <dbReference type="EMBL" id="KND95194.1"/>
    </source>
</evidence>
<protein>
    <submittedName>
        <fullName evidence="2">Uncharacterized protein</fullName>
    </submittedName>
</protein>
<feature type="region of interest" description="Disordered" evidence="1">
    <location>
        <begin position="1"/>
        <end position="21"/>
    </location>
</feature>
<dbReference type="EMBL" id="LFRF01000001">
    <property type="protein sequence ID" value="KND95194.1"/>
    <property type="molecule type" value="Genomic_DNA"/>
</dbReference>
<gene>
    <name evidence="2" type="ORF">TOPH_00506</name>
</gene>